<gene>
    <name evidence="3" type="ORF">B5J99_19430</name>
</gene>
<evidence type="ECO:0000313" key="3">
    <source>
        <dbReference type="EMBL" id="ASR53798.1"/>
    </source>
</evidence>
<keyword evidence="3" id="KW-0614">Plasmid</keyword>
<protein>
    <recommendedName>
        <fullName evidence="2">TrwC relaxase domain-containing protein</fullName>
    </recommendedName>
</protein>
<dbReference type="InterPro" id="IPR014862">
    <property type="entry name" value="TrwC"/>
</dbReference>
<feature type="compositionally biased region" description="Basic and acidic residues" evidence="1">
    <location>
        <begin position="174"/>
        <end position="183"/>
    </location>
</feature>
<sequence length="261" mass="28660">MRRPAIDHAMPTARAWSQASSSMPCSSTTRPGAGPAEPYPCCHCCDDAGQGWQWKALWNGEIWKNNTVLGSIYNAALRTNLEKLGYETQITGKHGQFEIKGWARCDRSFQPASPDHSGDGRELGKSANDAEALREITSAPRSQAESDDKLALRQEWAKRAAGLGFDAKALVEQARERGSEARESPLGSPQRVQETLSVLRDSVKLYTRPADTLTTNGLQRITLTPTQLRTEMATASAIRVISERETSWTGATWSRPRSTSA</sequence>
<evidence type="ECO:0000256" key="1">
    <source>
        <dbReference type="SAM" id="MobiDB-lite"/>
    </source>
</evidence>
<organism evidence="3 4">
    <name type="scientific">Blastomonas fulva</name>
    <dbReference type="NCBI Taxonomy" id="1550728"/>
    <lineage>
        <taxon>Bacteria</taxon>
        <taxon>Pseudomonadati</taxon>
        <taxon>Pseudomonadota</taxon>
        <taxon>Alphaproteobacteria</taxon>
        <taxon>Sphingomonadales</taxon>
        <taxon>Sphingomonadaceae</taxon>
        <taxon>Blastomonas</taxon>
    </lineage>
</organism>
<feature type="region of interest" description="Disordered" evidence="1">
    <location>
        <begin position="174"/>
        <end position="193"/>
    </location>
</feature>
<evidence type="ECO:0000259" key="2">
    <source>
        <dbReference type="Pfam" id="PF08751"/>
    </source>
</evidence>
<dbReference type="SUPFAM" id="SSF55464">
    <property type="entry name" value="Origin of replication-binding domain, RBD-like"/>
    <property type="match status" value="1"/>
</dbReference>
<feature type="domain" description="TrwC relaxase" evidence="2">
    <location>
        <begin position="51"/>
        <end position="161"/>
    </location>
</feature>
<accession>A0ABM6MCS1</accession>
<proteinExistence type="predicted"/>
<keyword evidence="4" id="KW-1185">Reference proteome</keyword>
<evidence type="ECO:0000313" key="4">
    <source>
        <dbReference type="Proteomes" id="UP000258016"/>
    </source>
</evidence>
<dbReference type="EMBL" id="CP020084">
    <property type="protein sequence ID" value="ASR53798.1"/>
    <property type="molecule type" value="Genomic_DNA"/>
</dbReference>
<reference evidence="3 4" key="1">
    <citation type="submission" date="2017-03" db="EMBL/GenBank/DDBJ databases">
        <title>Complete genome sequence of Blastomonas fulva degrading microcsystin LR.</title>
        <authorList>
            <person name="Lee H.-g."/>
            <person name="Jin L."/>
            <person name="oh H.-M."/>
        </authorList>
    </citation>
    <scope>NUCLEOTIDE SEQUENCE [LARGE SCALE GENOMIC DNA]</scope>
    <source>
        <strain evidence="3 4">T2</strain>
        <plasmid evidence="3 4">unnamed</plasmid>
    </source>
</reference>
<name>A0ABM6MCS1_9SPHN</name>
<dbReference type="Pfam" id="PF08751">
    <property type="entry name" value="TrwC"/>
    <property type="match status" value="1"/>
</dbReference>
<feature type="region of interest" description="Disordered" evidence="1">
    <location>
        <begin position="108"/>
        <end position="129"/>
    </location>
</feature>
<geneLocation type="plasmid" evidence="3 4">
    <name>unnamed</name>
</geneLocation>
<dbReference type="Proteomes" id="UP000258016">
    <property type="component" value="Plasmid unnamed"/>
</dbReference>